<dbReference type="InterPro" id="IPR014719">
    <property type="entry name" value="Ribosomal_bL12_C/ClpS-like"/>
</dbReference>
<protein>
    <recommendedName>
        <fullName evidence="1">ATP-dependent Clp protease adapter protein ClpS</fullName>
    </recommendedName>
</protein>
<comment type="subunit">
    <text evidence="1">Binds to the N-terminal domain of the chaperone ClpA.</text>
</comment>
<dbReference type="NCBIfam" id="NF000672">
    <property type="entry name" value="PRK00033.1-5"/>
    <property type="match status" value="1"/>
</dbReference>
<dbReference type="HAMAP" id="MF_00302">
    <property type="entry name" value="ClpS"/>
    <property type="match status" value="1"/>
</dbReference>
<dbReference type="PANTHER" id="PTHR33473:SF19">
    <property type="entry name" value="ATP-DEPENDENT CLP PROTEASE ADAPTER PROTEIN CLPS"/>
    <property type="match status" value="1"/>
</dbReference>
<comment type="function">
    <text evidence="1">Involved in the modulation of the specificity of the ClpAP-mediated ATP-dependent protein degradation.</text>
</comment>
<dbReference type="Proteomes" id="UP000198729">
    <property type="component" value="Unassembled WGS sequence"/>
</dbReference>
<proteinExistence type="inferred from homology"/>
<organism evidence="4 5">
    <name type="scientific">Nitrosomonas mobilis</name>
    <dbReference type="NCBI Taxonomy" id="51642"/>
    <lineage>
        <taxon>Bacteria</taxon>
        <taxon>Pseudomonadati</taxon>
        <taxon>Pseudomonadota</taxon>
        <taxon>Betaproteobacteria</taxon>
        <taxon>Nitrosomonadales</taxon>
        <taxon>Nitrosomonadaceae</taxon>
        <taxon>Nitrosomonas</taxon>
    </lineage>
</organism>
<evidence type="ECO:0000256" key="2">
    <source>
        <dbReference type="SAM" id="MobiDB-lite"/>
    </source>
</evidence>
<evidence type="ECO:0000259" key="3">
    <source>
        <dbReference type="Pfam" id="PF02617"/>
    </source>
</evidence>
<dbReference type="GO" id="GO:0006508">
    <property type="term" value="P:proteolysis"/>
    <property type="evidence" value="ECO:0007669"/>
    <property type="project" value="UniProtKB-UniRule"/>
</dbReference>
<dbReference type="GO" id="GO:0030163">
    <property type="term" value="P:protein catabolic process"/>
    <property type="evidence" value="ECO:0007669"/>
    <property type="project" value="InterPro"/>
</dbReference>
<evidence type="ECO:0000256" key="1">
    <source>
        <dbReference type="HAMAP-Rule" id="MF_00302"/>
    </source>
</evidence>
<dbReference type="SUPFAM" id="SSF54736">
    <property type="entry name" value="ClpS-like"/>
    <property type="match status" value="1"/>
</dbReference>
<keyword evidence="5" id="KW-1185">Reference proteome</keyword>
<feature type="region of interest" description="Disordered" evidence="2">
    <location>
        <begin position="1"/>
        <end position="22"/>
    </location>
</feature>
<dbReference type="Gene3D" id="3.30.1390.10">
    <property type="match status" value="1"/>
</dbReference>
<evidence type="ECO:0000313" key="5">
    <source>
        <dbReference type="Proteomes" id="UP000198729"/>
    </source>
</evidence>
<reference evidence="4 5" key="1">
    <citation type="submission" date="2016-10" db="EMBL/GenBank/DDBJ databases">
        <authorList>
            <person name="de Groot N.N."/>
        </authorList>
    </citation>
    <scope>NUCLEOTIDE SEQUENCE [LARGE SCALE GENOMIC DNA]</scope>
    <source>
        <strain evidence="4">1</strain>
    </source>
</reference>
<dbReference type="PANTHER" id="PTHR33473">
    <property type="entry name" value="ATP-DEPENDENT CLP PROTEASE ADAPTER PROTEIN CLPS1, CHLOROPLASTIC"/>
    <property type="match status" value="1"/>
</dbReference>
<dbReference type="AlphaFoldDB" id="A0A1G5SG25"/>
<dbReference type="FunFam" id="3.30.1390.10:FF:000002">
    <property type="entry name" value="ATP-dependent Clp protease adapter protein ClpS"/>
    <property type="match status" value="1"/>
</dbReference>
<dbReference type="InterPro" id="IPR022935">
    <property type="entry name" value="ClpS"/>
</dbReference>
<dbReference type="InterPro" id="IPR003769">
    <property type="entry name" value="ClpS_core"/>
</dbReference>
<gene>
    <name evidence="1 4" type="primary">clpS</name>
    <name evidence="4" type="ORF">NSMM_380113</name>
</gene>
<evidence type="ECO:0000313" key="4">
    <source>
        <dbReference type="EMBL" id="SCZ85491.1"/>
    </source>
</evidence>
<feature type="domain" description="Adaptor protein ClpS core" evidence="3">
    <location>
        <begin position="28"/>
        <end position="105"/>
    </location>
</feature>
<dbReference type="STRING" id="51642.NSMM_380113"/>
<dbReference type="Pfam" id="PF02617">
    <property type="entry name" value="ClpS"/>
    <property type="match status" value="1"/>
</dbReference>
<comment type="similarity">
    <text evidence="1">Belongs to the ClpS family.</text>
</comment>
<dbReference type="EMBL" id="FMWO01000045">
    <property type="protein sequence ID" value="SCZ85491.1"/>
    <property type="molecule type" value="Genomic_DNA"/>
</dbReference>
<accession>A0A1G5SG25</accession>
<name>A0A1G5SG25_9PROT</name>
<sequence length="110" mass="12401">MENKKVMAIRNGKPDGGVLEKGKAKLSPPPLYKVILINDDFTPMDFVVAILKNFFSMSEERATQVMLKIHHEGSSVCGVYPNDIAATKVQQINEFSRQHQHPLMCVMDKE</sequence>